<gene>
    <name evidence="1" type="ORF">J437_LFUL003621</name>
</gene>
<proteinExistence type="predicted"/>
<comment type="caution">
    <text evidence="1">The sequence shown here is derived from an EMBL/GenBank/DDBJ whole genome shotgun (WGS) entry which is preliminary data.</text>
</comment>
<dbReference type="Proteomes" id="UP000792457">
    <property type="component" value="Unassembled WGS sequence"/>
</dbReference>
<keyword evidence="2" id="KW-1185">Reference proteome</keyword>
<dbReference type="PANTHER" id="PTHR47027">
    <property type="entry name" value="REVERSE TRANSCRIPTASE DOMAIN-CONTAINING PROTEIN"/>
    <property type="match status" value="1"/>
</dbReference>
<dbReference type="PANTHER" id="PTHR47027:SF20">
    <property type="entry name" value="REVERSE TRANSCRIPTASE-LIKE PROTEIN WITH RNA-DIRECTED DNA POLYMERASE DOMAIN"/>
    <property type="match status" value="1"/>
</dbReference>
<evidence type="ECO:0000313" key="2">
    <source>
        <dbReference type="Proteomes" id="UP000792457"/>
    </source>
</evidence>
<organism evidence="1 2">
    <name type="scientific">Ladona fulva</name>
    <name type="common">Scarce chaser dragonfly</name>
    <name type="synonym">Libellula fulva</name>
    <dbReference type="NCBI Taxonomy" id="123851"/>
    <lineage>
        <taxon>Eukaryota</taxon>
        <taxon>Metazoa</taxon>
        <taxon>Ecdysozoa</taxon>
        <taxon>Arthropoda</taxon>
        <taxon>Hexapoda</taxon>
        <taxon>Insecta</taxon>
        <taxon>Pterygota</taxon>
        <taxon>Palaeoptera</taxon>
        <taxon>Odonata</taxon>
        <taxon>Epiprocta</taxon>
        <taxon>Anisoptera</taxon>
        <taxon>Libelluloidea</taxon>
        <taxon>Libellulidae</taxon>
        <taxon>Ladona</taxon>
    </lineage>
</organism>
<evidence type="ECO:0000313" key="1">
    <source>
        <dbReference type="EMBL" id="KAG8235337.1"/>
    </source>
</evidence>
<name>A0A8K0KHX6_LADFU</name>
<dbReference type="EMBL" id="KZ308899">
    <property type="protein sequence ID" value="KAG8235337.1"/>
    <property type="molecule type" value="Genomic_DNA"/>
</dbReference>
<reference evidence="1" key="1">
    <citation type="submission" date="2013-04" db="EMBL/GenBank/DDBJ databases">
        <authorList>
            <person name="Qu J."/>
            <person name="Murali S.C."/>
            <person name="Bandaranaike D."/>
            <person name="Bellair M."/>
            <person name="Blankenburg K."/>
            <person name="Chao H."/>
            <person name="Dinh H."/>
            <person name="Doddapaneni H."/>
            <person name="Downs B."/>
            <person name="Dugan-Rocha S."/>
            <person name="Elkadiri S."/>
            <person name="Gnanaolivu R.D."/>
            <person name="Hernandez B."/>
            <person name="Javaid M."/>
            <person name="Jayaseelan J.C."/>
            <person name="Lee S."/>
            <person name="Li M."/>
            <person name="Ming W."/>
            <person name="Munidasa M."/>
            <person name="Muniz J."/>
            <person name="Nguyen L."/>
            <person name="Ongeri F."/>
            <person name="Osuji N."/>
            <person name="Pu L.-L."/>
            <person name="Puazo M."/>
            <person name="Qu C."/>
            <person name="Quiroz J."/>
            <person name="Raj R."/>
            <person name="Weissenberger G."/>
            <person name="Xin Y."/>
            <person name="Zou X."/>
            <person name="Han Y."/>
            <person name="Richards S."/>
            <person name="Worley K."/>
            <person name="Muzny D."/>
            <person name="Gibbs R."/>
        </authorList>
    </citation>
    <scope>NUCLEOTIDE SEQUENCE</scope>
    <source>
        <strain evidence="1">Sampled in the wild</strain>
    </source>
</reference>
<protein>
    <submittedName>
        <fullName evidence="1">Uncharacterized protein</fullName>
    </submittedName>
</protein>
<dbReference type="AlphaFoldDB" id="A0A8K0KHX6"/>
<accession>A0A8K0KHX6</accession>
<sequence>MGAVGRICGGADLPQMRECFHSNPLSGDGAAHFSWQWANITIGNYNFEGVNNFNYLGSNISSDNDGTKEIRKRIGAAIRAFCSLLPVFKSKNVYRETKLKLYKTLIRTVLSYGSETWTMAAKSAELLDNLERRTLRRIYRPVAKKSFWRVWEKRDRWASQGQDGKIAQRKDTRYLLGIRNWREQSRDRDGWRQKIDEAKARQG</sequence>
<dbReference type="OrthoDB" id="410404at2759"/>
<reference evidence="1" key="2">
    <citation type="submission" date="2017-10" db="EMBL/GenBank/DDBJ databases">
        <title>Ladona fulva Genome sequencing and assembly.</title>
        <authorList>
            <person name="Murali S."/>
            <person name="Richards S."/>
            <person name="Bandaranaike D."/>
            <person name="Bellair M."/>
            <person name="Blankenburg K."/>
            <person name="Chao H."/>
            <person name="Dinh H."/>
            <person name="Doddapaneni H."/>
            <person name="Dugan-Rocha S."/>
            <person name="Elkadiri S."/>
            <person name="Gnanaolivu R."/>
            <person name="Hernandez B."/>
            <person name="Skinner E."/>
            <person name="Javaid M."/>
            <person name="Lee S."/>
            <person name="Li M."/>
            <person name="Ming W."/>
            <person name="Munidasa M."/>
            <person name="Muniz J."/>
            <person name="Nguyen L."/>
            <person name="Hughes D."/>
            <person name="Osuji N."/>
            <person name="Pu L.-L."/>
            <person name="Puazo M."/>
            <person name="Qu C."/>
            <person name="Quiroz J."/>
            <person name="Raj R."/>
            <person name="Weissenberger G."/>
            <person name="Xin Y."/>
            <person name="Zou X."/>
            <person name="Han Y."/>
            <person name="Worley K."/>
            <person name="Muzny D."/>
            <person name="Gibbs R."/>
        </authorList>
    </citation>
    <scope>NUCLEOTIDE SEQUENCE</scope>
    <source>
        <strain evidence="1">Sampled in the wild</strain>
    </source>
</reference>